<reference evidence="1" key="2">
    <citation type="submission" date="2022-01" db="EMBL/GenBank/DDBJ databases">
        <authorList>
            <person name="Yamashiro T."/>
            <person name="Shiraishi A."/>
            <person name="Satake H."/>
            <person name="Nakayama K."/>
        </authorList>
    </citation>
    <scope>NUCLEOTIDE SEQUENCE</scope>
</reference>
<gene>
    <name evidence="1" type="ORF">Tco_0679299</name>
</gene>
<name>A0ABQ4XIP8_9ASTR</name>
<organism evidence="1 2">
    <name type="scientific">Tanacetum coccineum</name>
    <dbReference type="NCBI Taxonomy" id="301880"/>
    <lineage>
        <taxon>Eukaryota</taxon>
        <taxon>Viridiplantae</taxon>
        <taxon>Streptophyta</taxon>
        <taxon>Embryophyta</taxon>
        <taxon>Tracheophyta</taxon>
        <taxon>Spermatophyta</taxon>
        <taxon>Magnoliopsida</taxon>
        <taxon>eudicotyledons</taxon>
        <taxon>Gunneridae</taxon>
        <taxon>Pentapetalae</taxon>
        <taxon>asterids</taxon>
        <taxon>campanulids</taxon>
        <taxon>Asterales</taxon>
        <taxon>Asteraceae</taxon>
        <taxon>Asteroideae</taxon>
        <taxon>Anthemideae</taxon>
        <taxon>Anthemidinae</taxon>
        <taxon>Tanacetum</taxon>
    </lineage>
</organism>
<keyword evidence="2" id="KW-1185">Reference proteome</keyword>
<dbReference type="Proteomes" id="UP001151760">
    <property type="component" value="Unassembled WGS sequence"/>
</dbReference>
<protein>
    <recommendedName>
        <fullName evidence="3">Secreted protein</fullName>
    </recommendedName>
</protein>
<sequence>MNNACAQQWRFDPLPSLWFLALGWHLEEIHVTWTHMEKKRMRLRTCTKIHQEVLFSECRDGVTSIKRRRRDLSGDGVWILVTVSQRS</sequence>
<evidence type="ECO:0000313" key="2">
    <source>
        <dbReference type="Proteomes" id="UP001151760"/>
    </source>
</evidence>
<dbReference type="EMBL" id="BQNB010009525">
    <property type="protein sequence ID" value="GJS64735.1"/>
    <property type="molecule type" value="Genomic_DNA"/>
</dbReference>
<reference evidence="1" key="1">
    <citation type="journal article" date="2022" name="Int. J. Mol. Sci.">
        <title>Draft Genome of Tanacetum Coccineum: Genomic Comparison of Closely Related Tanacetum-Family Plants.</title>
        <authorList>
            <person name="Yamashiro T."/>
            <person name="Shiraishi A."/>
            <person name="Nakayama K."/>
            <person name="Satake H."/>
        </authorList>
    </citation>
    <scope>NUCLEOTIDE SEQUENCE</scope>
</reference>
<evidence type="ECO:0000313" key="1">
    <source>
        <dbReference type="EMBL" id="GJS64735.1"/>
    </source>
</evidence>
<comment type="caution">
    <text evidence="1">The sequence shown here is derived from an EMBL/GenBank/DDBJ whole genome shotgun (WGS) entry which is preliminary data.</text>
</comment>
<evidence type="ECO:0008006" key="3">
    <source>
        <dbReference type="Google" id="ProtNLM"/>
    </source>
</evidence>
<proteinExistence type="predicted"/>
<accession>A0ABQ4XIP8</accession>